<dbReference type="Proteomes" id="UP000611554">
    <property type="component" value="Unassembled WGS sequence"/>
</dbReference>
<feature type="domain" description="Pyruvate carboxyltransferase" evidence="11">
    <location>
        <begin position="28"/>
        <end position="303"/>
    </location>
</feature>
<keyword evidence="6 9" id="KW-0808">Transferase</keyword>
<evidence type="ECO:0000256" key="6">
    <source>
        <dbReference type="ARBA" id="ARBA00022679"/>
    </source>
</evidence>
<dbReference type="Gene3D" id="3.30.160.270">
    <property type="match status" value="1"/>
</dbReference>
<keyword evidence="9" id="KW-0963">Cytoplasm</keyword>
<reference evidence="13" key="1">
    <citation type="journal article" date="2019" name="Int. J. Syst. Evol. Microbiol.">
        <title>The Global Catalogue of Microorganisms (GCM) 10K type strain sequencing project: providing services to taxonomists for standard genome sequencing and annotation.</title>
        <authorList>
            <consortium name="The Broad Institute Genomics Platform"/>
            <consortium name="The Broad Institute Genome Sequencing Center for Infectious Disease"/>
            <person name="Wu L."/>
            <person name="Ma J."/>
        </authorList>
    </citation>
    <scope>NUCLEOTIDE SEQUENCE [LARGE SCALE GENOMIC DNA]</scope>
    <source>
        <strain evidence="13">JCM 3115</strain>
    </source>
</reference>
<dbReference type="Pfam" id="PF00682">
    <property type="entry name" value="HMGL-like"/>
    <property type="match status" value="1"/>
</dbReference>
<dbReference type="SUPFAM" id="SSF89000">
    <property type="entry name" value="post-HMGL domain-like"/>
    <property type="match status" value="1"/>
</dbReference>
<dbReference type="InterPro" id="IPR036230">
    <property type="entry name" value="LeuA_allosteric_dom_sf"/>
</dbReference>
<dbReference type="InterPro" id="IPR039371">
    <property type="entry name" value="LeuA_N_DRE-TIM"/>
</dbReference>
<feature type="region of interest" description="Regulatory domain" evidence="9">
    <location>
        <begin position="445"/>
        <end position="648"/>
    </location>
</feature>
<accession>A0ABQ2RA07</accession>
<name>A0ABQ2RA07_9ACTN</name>
<feature type="binding site" evidence="9">
    <location>
        <position position="37"/>
    </location>
    <ligand>
        <name>Mg(2+)</name>
        <dbReference type="ChEBI" id="CHEBI:18420"/>
    </ligand>
</feature>
<keyword evidence="8 9" id="KW-0100">Branched-chain amino acid biosynthesis</keyword>
<dbReference type="Pfam" id="PF22615">
    <property type="entry name" value="IPMS_D2"/>
    <property type="match status" value="1"/>
</dbReference>
<dbReference type="PROSITE" id="PS00815">
    <property type="entry name" value="AIPM_HOMOCIT_SYNTH_1"/>
    <property type="match status" value="1"/>
</dbReference>
<dbReference type="InterPro" id="IPR054692">
    <property type="entry name" value="LeuA-like_post-cat"/>
</dbReference>
<organism evidence="12 13">
    <name type="scientific">Streptosporangium pseudovulgare</name>
    <dbReference type="NCBI Taxonomy" id="35765"/>
    <lineage>
        <taxon>Bacteria</taxon>
        <taxon>Bacillati</taxon>
        <taxon>Actinomycetota</taxon>
        <taxon>Actinomycetes</taxon>
        <taxon>Streptosporangiales</taxon>
        <taxon>Streptosporangiaceae</taxon>
        <taxon>Streptosporangium</taxon>
    </lineage>
</organism>
<evidence type="ECO:0000313" key="13">
    <source>
        <dbReference type="Proteomes" id="UP000611554"/>
    </source>
</evidence>
<comment type="function">
    <text evidence="9">Catalyzes the condensation of the acetyl group of acetyl-CoA with 3-methyl-2-oxobutanoate (2-ketoisovalerate) to form 3-carboxy-3-hydroxy-4-methylpentanoate (2-isopropylmalate).</text>
</comment>
<feature type="binding site" evidence="9">
    <location>
        <position position="244"/>
    </location>
    <ligand>
        <name>Mg(2+)</name>
        <dbReference type="ChEBI" id="CHEBI:18420"/>
    </ligand>
</feature>
<sequence length="648" mass="70128">MNTGRYTAFPQVPLNDRTWPDATVTAAPRWLSTDLRDGNQALAAPMTPARKLVMFDLLVRMGYKEIEIGFPAASRDDHDFVRMLIEDDLIPDDVRVSVLVQAREELIERTVESLAGARRATVHLYSATSPWFRRRVFGMDRDECKDLAVRGTRLVTKYAERFLDGCDLGFQYSPEHFADTEPDFTLEVCEAVMDVWQPGPGREIILNFPTTVERSTPNVFADQIEWMHRNLSRREHLCLSVHPHNDRGTGVAAAELAVLAGAQRIEGCLFGNGERAGNVCLVTLGLNLLTQGVDPRVDFRDLDRVRRTVERCTGIPVHPRHPYGGDLVYTAFSGSHQDAINKGFDALEREAAEAGAEPAELPWRLPYLPLDPQDVGRTYEAIVRINSQSGKGGLAYVMSARHGLNPPRALRVEFARTVQALADAEGGEIGPDRLRECFEREYVIGAAPDPSAPSAETVATVFGGVPAAVVLHVDGGGFDAGGDRTDAVRTVRAELARRGLRVRAVHHTGPAGDGRTARREARPLPGGGRAGEPREDTDGGGLHGLREVAVYAELQAGGTVFWGAGIGPDLRAAALSAAASAVARSRRERARRTAAPTTPAASAEAAPTAVPTAGVATGAAAEPGTLTWTRNTRTRSARARSTRTTAGR</sequence>
<dbReference type="PANTHER" id="PTHR46911:SF1">
    <property type="entry name" value="2-ISOPROPYLMALATE SYNTHASE"/>
    <property type="match status" value="1"/>
</dbReference>
<feature type="region of interest" description="Disordered" evidence="10">
    <location>
        <begin position="585"/>
        <end position="648"/>
    </location>
</feature>
<dbReference type="NCBIfam" id="NF002991">
    <property type="entry name" value="PRK03739.1"/>
    <property type="match status" value="1"/>
</dbReference>
<evidence type="ECO:0000256" key="10">
    <source>
        <dbReference type="SAM" id="MobiDB-lite"/>
    </source>
</evidence>
<keyword evidence="5 9" id="KW-0028">Amino-acid biosynthesis</keyword>
<feature type="binding site" evidence="9">
    <location>
        <position position="278"/>
    </location>
    <ligand>
        <name>Mg(2+)</name>
        <dbReference type="ChEBI" id="CHEBI:18420"/>
    </ligand>
</feature>
<evidence type="ECO:0000256" key="1">
    <source>
        <dbReference type="ARBA" id="ARBA00000064"/>
    </source>
</evidence>
<dbReference type="InterPro" id="IPR000891">
    <property type="entry name" value="PYR_CT"/>
</dbReference>
<comment type="similarity">
    <text evidence="2 9">Belongs to the alpha-IPM synthase/homocitrate synthase family. LeuA type 2 subfamily.</text>
</comment>
<feature type="compositionally biased region" description="Basic residues" evidence="10">
    <location>
        <begin position="632"/>
        <end position="641"/>
    </location>
</feature>
<evidence type="ECO:0000256" key="8">
    <source>
        <dbReference type="ARBA" id="ARBA00023304"/>
    </source>
</evidence>
<protein>
    <recommendedName>
        <fullName evidence="3 9">2-isopropylmalate synthase</fullName>
        <ecNumber evidence="3 9">2.3.3.13</ecNumber>
    </recommendedName>
    <alternativeName>
        <fullName evidence="9">Alpha-IPM synthase</fullName>
    </alternativeName>
    <alternativeName>
        <fullName evidence="9">Alpha-isopropylmalate synthase</fullName>
    </alternativeName>
</protein>
<keyword evidence="4 9" id="KW-0432">Leucine biosynthesis</keyword>
<comment type="subcellular location">
    <subcellularLocation>
        <location evidence="9">Cytoplasm</location>
    </subcellularLocation>
</comment>
<keyword evidence="9" id="KW-0460">Magnesium</keyword>
<dbReference type="EMBL" id="BMQJ01000015">
    <property type="protein sequence ID" value="GGQ18414.1"/>
    <property type="molecule type" value="Genomic_DNA"/>
</dbReference>
<evidence type="ECO:0000256" key="7">
    <source>
        <dbReference type="ARBA" id="ARBA00022723"/>
    </source>
</evidence>
<comment type="catalytic activity">
    <reaction evidence="1 9">
        <text>3-methyl-2-oxobutanoate + acetyl-CoA + H2O = (2S)-2-isopropylmalate + CoA + H(+)</text>
        <dbReference type="Rhea" id="RHEA:21524"/>
        <dbReference type="ChEBI" id="CHEBI:1178"/>
        <dbReference type="ChEBI" id="CHEBI:11851"/>
        <dbReference type="ChEBI" id="CHEBI:15377"/>
        <dbReference type="ChEBI" id="CHEBI:15378"/>
        <dbReference type="ChEBI" id="CHEBI:57287"/>
        <dbReference type="ChEBI" id="CHEBI:57288"/>
        <dbReference type="EC" id="2.3.3.13"/>
    </reaction>
</comment>
<keyword evidence="7 9" id="KW-0479">Metal-binding</keyword>
<proteinExistence type="inferred from homology"/>
<comment type="pathway">
    <text evidence="9">Amino-acid biosynthesis; L-leucine biosynthesis; L-leucine from 3-methyl-2-oxobutanoate: step 1/4.</text>
</comment>
<evidence type="ECO:0000259" key="11">
    <source>
        <dbReference type="PROSITE" id="PS50991"/>
    </source>
</evidence>
<dbReference type="InterPro" id="IPR002034">
    <property type="entry name" value="AIPM/Hcit_synth_CS"/>
</dbReference>
<evidence type="ECO:0000256" key="2">
    <source>
        <dbReference type="ARBA" id="ARBA00009767"/>
    </source>
</evidence>
<dbReference type="InterPro" id="IPR005668">
    <property type="entry name" value="IPM_Synthase"/>
</dbReference>
<dbReference type="PROSITE" id="PS00816">
    <property type="entry name" value="AIPM_HOMOCIT_SYNTH_2"/>
    <property type="match status" value="1"/>
</dbReference>
<dbReference type="EC" id="2.3.3.13" evidence="3 9"/>
<dbReference type="SUPFAM" id="SSF51569">
    <property type="entry name" value="Aldolase"/>
    <property type="match status" value="1"/>
</dbReference>
<evidence type="ECO:0000313" key="12">
    <source>
        <dbReference type="EMBL" id="GGQ18414.1"/>
    </source>
</evidence>
<gene>
    <name evidence="9 12" type="primary">leuA</name>
    <name evidence="12" type="ORF">GCM10010140_56060</name>
</gene>
<comment type="caution">
    <text evidence="12">The sequence shown here is derived from an EMBL/GenBank/DDBJ whole genome shotgun (WGS) entry which is preliminary data.</text>
</comment>
<dbReference type="CDD" id="cd07942">
    <property type="entry name" value="DRE_TIM_LeuA"/>
    <property type="match status" value="1"/>
</dbReference>
<dbReference type="InterPro" id="IPR013785">
    <property type="entry name" value="Aldolase_TIM"/>
</dbReference>
<dbReference type="PROSITE" id="PS50991">
    <property type="entry name" value="PYR_CT"/>
    <property type="match status" value="1"/>
</dbReference>
<dbReference type="Gene3D" id="3.20.20.70">
    <property type="entry name" value="Aldolase class I"/>
    <property type="match status" value="1"/>
</dbReference>
<evidence type="ECO:0000256" key="9">
    <source>
        <dbReference type="HAMAP-Rule" id="MF_00572"/>
    </source>
</evidence>
<dbReference type="RefSeq" id="WP_189249437.1">
    <property type="nucleotide sequence ID" value="NZ_BMQJ01000015.1"/>
</dbReference>
<keyword evidence="13" id="KW-1185">Reference proteome</keyword>
<evidence type="ECO:0000256" key="5">
    <source>
        <dbReference type="ARBA" id="ARBA00022605"/>
    </source>
</evidence>
<comment type="subunit">
    <text evidence="9">Homodimer.</text>
</comment>
<feature type="region of interest" description="Disordered" evidence="10">
    <location>
        <begin position="506"/>
        <end position="542"/>
    </location>
</feature>
<dbReference type="HAMAP" id="MF_00572">
    <property type="entry name" value="LeuA_type2"/>
    <property type="match status" value="1"/>
</dbReference>
<dbReference type="PANTHER" id="PTHR46911">
    <property type="match status" value="1"/>
</dbReference>
<feature type="binding site" evidence="9">
    <location>
        <position position="242"/>
    </location>
    <ligand>
        <name>Mg(2+)</name>
        <dbReference type="ChEBI" id="CHEBI:18420"/>
    </ligand>
</feature>
<evidence type="ECO:0000256" key="4">
    <source>
        <dbReference type="ARBA" id="ARBA00022430"/>
    </source>
</evidence>
<comment type="cofactor">
    <cofactor evidence="9">
        <name>Mg(2+)</name>
        <dbReference type="ChEBI" id="CHEBI:18420"/>
    </cofactor>
</comment>
<feature type="compositionally biased region" description="Low complexity" evidence="10">
    <location>
        <begin position="593"/>
        <end position="631"/>
    </location>
</feature>
<evidence type="ECO:0000256" key="3">
    <source>
        <dbReference type="ARBA" id="ARBA00012973"/>
    </source>
</evidence>